<accession>A0A103XCD9</accession>
<reference evidence="5 6" key="1">
    <citation type="journal article" date="2016" name="Sci. Rep.">
        <title>The genome sequence of the outbreeding globe artichoke constructed de novo incorporating a phase-aware low-pass sequencing strategy of F1 progeny.</title>
        <authorList>
            <person name="Scaglione D."/>
            <person name="Reyes-Chin-Wo S."/>
            <person name="Acquadro A."/>
            <person name="Froenicke L."/>
            <person name="Portis E."/>
            <person name="Beitel C."/>
            <person name="Tirone M."/>
            <person name="Mauro R."/>
            <person name="Lo Monaco A."/>
            <person name="Mauromicale G."/>
            <person name="Faccioli P."/>
            <person name="Cattivelli L."/>
            <person name="Rieseberg L."/>
            <person name="Michelmore R."/>
            <person name="Lanteri S."/>
        </authorList>
    </citation>
    <scope>NUCLEOTIDE SEQUENCE [LARGE SCALE GENOMIC DNA]</scope>
    <source>
        <strain evidence="5">2C</strain>
    </source>
</reference>
<evidence type="ECO:0000256" key="4">
    <source>
        <dbReference type="SAM" id="MobiDB-lite"/>
    </source>
</evidence>
<dbReference type="Proteomes" id="UP000243975">
    <property type="component" value="Unassembled WGS sequence"/>
</dbReference>
<feature type="repeat" description="PPR" evidence="3">
    <location>
        <begin position="55"/>
        <end position="89"/>
    </location>
</feature>
<feature type="repeat" description="PPR" evidence="3">
    <location>
        <begin position="458"/>
        <end position="492"/>
    </location>
</feature>
<dbReference type="Pfam" id="PF01535">
    <property type="entry name" value="PPR"/>
    <property type="match status" value="5"/>
</dbReference>
<feature type="repeat" description="PPR" evidence="3">
    <location>
        <begin position="218"/>
        <end position="252"/>
    </location>
</feature>
<dbReference type="FunFam" id="1.25.40.10:FF:000031">
    <property type="entry name" value="Pentatricopeptide repeat-containing protein mitochondrial"/>
    <property type="match status" value="1"/>
</dbReference>
<sequence>MARYVLGKQQIVNDLQLLNSSPFADLLSSCLKSKSSSKQTQRIHARIIKSRFCSETFILNRLIDVYGKSDFVDDAYKVFDRMPERNIFSWNAVLSTLTNAALLDEANQIFESMPVTDQCSWNSMVSGFAQHDRFDESVEFFVSMHAQDFVLNQYTYGSSLSSCAGLRNLKMGTQIHASISKSPYEGDVYMGSALIDMYSKCGNVDCAQKVFNGMNQRNVVSWNSLITCYEQNGPASEALDVFNKMMNSGIEPDEVTLASMISACASLSKLNVGREIHNRVVKFNKYRDDLVICNALVDMYAKCSRIVEARWIFDTMPIKNIITETSIISGYAKAANVETASSMFVNMTERNIVSWNALIAGYTQNGENEVALGLFRQLKQDGVFPTHYTFGNLLNACASLADLRLGQQAHTHVIKHGFRFESGPESDIFVGNSLIDMYVKCGSIEDGTRAFRDMAQRDYVSWNAIIVGFAQNGHGFETLELFKEMLASGEKPDHVTMIGLLSACSHAGLVEEGRRHFYSMTKEYGIEPMKDHFACMVDLFGRAGCLDEAKNLIETMPIEPDAVIWSSLLGACKVHGNVELGKFVAEKLMKIDPKNSGPYVLLSNMYAEKGNWGDVKRVRKIMKQNGVVKQPGCSWIELQGKVHVFMVKDRRQRQKKEIYTVLRTLTKVMKLFGYVPNVRDLEANEEGGSDLNSFEEQEVPITTEVS</sequence>
<evidence type="ECO:0000313" key="6">
    <source>
        <dbReference type="Proteomes" id="UP000243975"/>
    </source>
</evidence>
<dbReference type="OrthoDB" id="1886324at2759"/>
<evidence type="ECO:0000256" key="2">
    <source>
        <dbReference type="ARBA" id="ARBA00022737"/>
    </source>
</evidence>
<dbReference type="InterPro" id="IPR002885">
    <property type="entry name" value="PPR_rpt"/>
</dbReference>
<keyword evidence="6" id="KW-1185">Reference proteome</keyword>
<protein>
    <submittedName>
        <fullName evidence="5">Pentatricopeptide repeat-containing protein</fullName>
    </submittedName>
</protein>
<evidence type="ECO:0000256" key="3">
    <source>
        <dbReference type="PROSITE-ProRule" id="PRU00708"/>
    </source>
</evidence>
<feature type="repeat" description="PPR" evidence="3">
    <location>
        <begin position="289"/>
        <end position="323"/>
    </location>
</feature>
<dbReference type="NCBIfam" id="TIGR00756">
    <property type="entry name" value="PPR"/>
    <property type="match status" value="5"/>
</dbReference>
<dbReference type="InterPro" id="IPR046960">
    <property type="entry name" value="PPR_At4g14850-like_plant"/>
</dbReference>
<dbReference type="SUPFAM" id="SSF48452">
    <property type="entry name" value="TPR-like"/>
    <property type="match status" value="1"/>
</dbReference>
<dbReference type="EMBL" id="LEKV01005560">
    <property type="protein sequence ID" value="KVH88124.1"/>
    <property type="molecule type" value="Genomic_DNA"/>
</dbReference>
<dbReference type="Pfam" id="PF13041">
    <property type="entry name" value="PPR_2"/>
    <property type="match status" value="3"/>
</dbReference>
<comment type="similarity">
    <text evidence="1">Belongs to the PPR family. PCMP-H subfamily.</text>
</comment>
<feature type="repeat" description="PPR" evidence="3">
    <location>
        <begin position="117"/>
        <end position="151"/>
    </location>
</feature>
<keyword evidence="2" id="KW-0677">Repeat</keyword>
<dbReference type="Pfam" id="PF20431">
    <property type="entry name" value="E_motif"/>
    <property type="match status" value="1"/>
</dbReference>
<dbReference type="PANTHER" id="PTHR47926">
    <property type="entry name" value="PENTATRICOPEPTIDE REPEAT-CONTAINING PROTEIN"/>
    <property type="match status" value="1"/>
</dbReference>
<feature type="compositionally biased region" description="Acidic residues" evidence="4">
    <location>
        <begin position="685"/>
        <end position="698"/>
    </location>
</feature>
<comment type="caution">
    <text evidence="5">The sequence shown here is derived from an EMBL/GenBank/DDBJ whole genome shotgun (WGS) entry which is preliminary data.</text>
</comment>
<feature type="region of interest" description="Disordered" evidence="4">
    <location>
        <begin position="685"/>
        <end position="706"/>
    </location>
</feature>
<dbReference type="OMA" id="RVHVFMV"/>
<evidence type="ECO:0000313" key="5">
    <source>
        <dbReference type="EMBL" id="KVH88124.1"/>
    </source>
</evidence>
<proteinExistence type="inferred from homology"/>
<dbReference type="Gramene" id="KVH88124">
    <property type="protein sequence ID" value="KVH88124"/>
    <property type="gene ID" value="Ccrd_024487"/>
</dbReference>
<dbReference type="FunFam" id="1.25.40.10:FF:000073">
    <property type="entry name" value="Pentatricopeptide repeat-containing protein chloroplastic"/>
    <property type="match status" value="1"/>
</dbReference>
<dbReference type="FunFam" id="1.25.40.10:FF:000366">
    <property type="entry name" value="Pentatricopeptide (PPR) repeat-containing protein"/>
    <property type="match status" value="1"/>
</dbReference>
<evidence type="ECO:0000256" key="1">
    <source>
        <dbReference type="ARBA" id="ARBA00006643"/>
    </source>
</evidence>
<dbReference type="PANTHER" id="PTHR47926:SF471">
    <property type="entry name" value="DYW DOMAIN-CONTAINING PROTEIN"/>
    <property type="match status" value="1"/>
</dbReference>
<dbReference type="FunFam" id="1.25.40.10:FF:001181">
    <property type="entry name" value="PPR containing plant-like protein"/>
    <property type="match status" value="1"/>
</dbReference>
<dbReference type="FunFam" id="1.25.40.10:FF:000442">
    <property type="entry name" value="Pentatricopeptide repeat-containing protein At3g49710"/>
    <property type="match status" value="1"/>
</dbReference>
<dbReference type="GO" id="GO:0009451">
    <property type="term" value="P:RNA modification"/>
    <property type="evidence" value="ECO:0007669"/>
    <property type="project" value="InterPro"/>
</dbReference>
<dbReference type="AlphaFoldDB" id="A0A103XCD9"/>
<dbReference type="PROSITE" id="PS51375">
    <property type="entry name" value="PPR"/>
    <property type="match status" value="6"/>
</dbReference>
<dbReference type="Gene3D" id="1.25.40.10">
    <property type="entry name" value="Tetratricopeptide repeat domain"/>
    <property type="match status" value="5"/>
</dbReference>
<name>A0A103XCD9_CYNCS</name>
<dbReference type="GO" id="GO:0003723">
    <property type="term" value="F:RNA binding"/>
    <property type="evidence" value="ECO:0007669"/>
    <property type="project" value="InterPro"/>
</dbReference>
<dbReference type="InterPro" id="IPR046848">
    <property type="entry name" value="E_motif"/>
</dbReference>
<dbReference type="InterPro" id="IPR011990">
    <property type="entry name" value="TPR-like_helical_dom_sf"/>
</dbReference>
<organism evidence="5 6">
    <name type="scientific">Cynara cardunculus var. scolymus</name>
    <name type="common">Globe artichoke</name>
    <name type="synonym">Cynara scolymus</name>
    <dbReference type="NCBI Taxonomy" id="59895"/>
    <lineage>
        <taxon>Eukaryota</taxon>
        <taxon>Viridiplantae</taxon>
        <taxon>Streptophyta</taxon>
        <taxon>Embryophyta</taxon>
        <taxon>Tracheophyta</taxon>
        <taxon>Spermatophyta</taxon>
        <taxon>Magnoliopsida</taxon>
        <taxon>eudicotyledons</taxon>
        <taxon>Gunneridae</taxon>
        <taxon>Pentapetalae</taxon>
        <taxon>asterids</taxon>
        <taxon>campanulids</taxon>
        <taxon>Asterales</taxon>
        <taxon>Asteraceae</taxon>
        <taxon>Carduoideae</taxon>
        <taxon>Cardueae</taxon>
        <taxon>Carduinae</taxon>
        <taxon>Cynara</taxon>
    </lineage>
</organism>
<gene>
    <name evidence="5" type="ORF">Ccrd_024487</name>
</gene>
<feature type="repeat" description="PPR" evidence="3">
    <location>
        <begin position="351"/>
        <end position="385"/>
    </location>
</feature>